<gene>
    <name evidence="1" type="ORF">PAXRUDRAFT_555603</name>
</gene>
<sequence length="100" mass="11369">MRGFETGEFFEKPKLCTCKIIPETCNTFLAFYGHESVKTNFEMLISTRAGACKEGKRDKPVRCGCNLATQTDTNECGYDLPERRTKNTEEISAKEKQSMK</sequence>
<dbReference type="AlphaFoldDB" id="A0A0D0DZU1"/>
<organism evidence="1 2">
    <name type="scientific">Paxillus rubicundulus Ve08.2h10</name>
    <dbReference type="NCBI Taxonomy" id="930991"/>
    <lineage>
        <taxon>Eukaryota</taxon>
        <taxon>Fungi</taxon>
        <taxon>Dikarya</taxon>
        <taxon>Basidiomycota</taxon>
        <taxon>Agaricomycotina</taxon>
        <taxon>Agaricomycetes</taxon>
        <taxon>Agaricomycetidae</taxon>
        <taxon>Boletales</taxon>
        <taxon>Paxilineae</taxon>
        <taxon>Paxillaceae</taxon>
        <taxon>Paxillus</taxon>
    </lineage>
</organism>
<accession>A0A0D0DZU1</accession>
<dbReference type="InParanoid" id="A0A0D0DZU1"/>
<reference evidence="2" key="2">
    <citation type="submission" date="2015-01" db="EMBL/GenBank/DDBJ databases">
        <title>Evolutionary Origins and Diversification of the Mycorrhizal Mutualists.</title>
        <authorList>
            <consortium name="DOE Joint Genome Institute"/>
            <consortium name="Mycorrhizal Genomics Consortium"/>
            <person name="Kohler A."/>
            <person name="Kuo A."/>
            <person name="Nagy L.G."/>
            <person name="Floudas D."/>
            <person name="Copeland A."/>
            <person name="Barry K.W."/>
            <person name="Cichocki N."/>
            <person name="Veneault-Fourrey C."/>
            <person name="LaButti K."/>
            <person name="Lindquist E.A."/>
            <person name="Lipzen A."/>
            <person name="Lundell T."/>
            <person name="Morin E."/>
            <person name="Murat C."/>
            <person name="Riley R."/>
            <person name="Ohm R."/>
            <person name="Sun H."/>
            <person name="Tunlid A."/>
            <person name="Henrissat B."/>
            <person name="Grigoriev I.V."/>
            <person name="Hibbett D.S."/>
            <person name="Martin F."/>
        </authorList>
    </citation>
    <scope>NUCLEOTIDE SEQUENCE [LARGE SCALE GENOMIC DNA]</scope>
    <source>
        <strain evidence="2">Ve08.2h10</strain>
    </source>
</reference>
<protein>
    <submittedName>
        <fullName evidence="1">Uncharacterized protein</fullName>
    </submittedName>
</protein>
<proteinExistence type="predicted"/>
<dbReference type="EMBL" id="KN825245">
    <property type="protein sequence ID" value="KIK92774.1"/>
    <property type="molecule type" value="Genomic_DNA"/>
</dbReference>
<evidence type="ECO:0000313" key="2">
    <source>
        <dbReference type="Proteomes" id="UP000054538"/>
    </source>
</evidence>
<dbReference type="HOGENOM" id="CLU_2306968_0_0_1"/>
<keyword evidence="2" id="KW-1185">Reference proteome</keyword>
<evidence type="ECO:0000313" key="1">
    <source>
        <dbReference type="EMBL" id="KIK92774.1"/>
    </source>
</evidence>
<name>A0A0D0DZU1_9AGAM</name>
<dbReference type="Proteomes" id="UP000054538">
    <property type="component" value="Unassembled WGS sequence"/>
</dbReference>
<reference evidence="1 2" key="1">
    <citation type="submission" date="2014-04" db="EMBL/GenBank/DDBJ databases">
        <authorList>
            <consortium name="DOE Joint Genome Institute"/>
            <person name="Kuo A."/>
            <person name="Kohler A."/>
            <person name="Jargeat P."/>
            <person name="Nagy L.G."/>
            <person name="Floudas D."/>
            <person name="Copeland A."/>
            <person name="Barry K.W."/>
            <person name="Cichocki N."/>
            <person name="Veneault-Fourrey C."/>
            <person name="LaButti K."/>
            <person name="Lindquist E.A."/>
            <person name="Lipzen A."/>
            <person name="Lundell T."/>
            <person name="Morin E."/>
            <person name="Murat C."/>
            <person name="Sun H."/>
            <person name="Tunlid A."/>
            <person name="Henrissat B."/>
            <person name="Grigoriev I.V."/>
            <person name="Hibbett D.S."/>
            <person name="Martin F."/>
            <person name="Nordberg H.P."/>
            <person name="Cantor M.N."/>
            <person name="Hua S.X."/>
        </authorList>
    </citation>
    <scope>NUCLEOTIDE SEQUENCE [LARGE SCALE GENOMIC DNA]</scope>
    <source>
        <strain evidence="1 2">Ve08.2h10</strain>
    </source>
</reference>